<keyword evidence="3" id="KW-1185">Reference proteome</keyword>
<feature type="transmembrane region" description="Helical" evidence="1">
    <location>
        <begin position="7"/>
        <end position="30"/>
    </location>
</feature>
<gene>
    <name evidence="2" type="ORF">D9V34_03885</name>
</gene>
<evidence type="ECO:0000256" key="1">
    <source>
        <dbReference type="SAM" id="Phobius"/>
    </source>
</evidence>
<accession>A0A3L7AWP4</accession>
<dbReference type="OrthoDB" id="5119513at2"/>
<sequence length="103" mass="11516">MKQSRLGIFFGIISILTGMVLPVFTLAMFYSDGLEGTFWVPVLFILPPVNFILLGCLVISLVMSILAIARHRVARVLGLIGLYLCVLQVFWYGSLIITQQLVR</sequence>
<protein>
    <submittedName>
        <fullName evidence="2">Uncharacterized protein</fullName>
    </submittedName>
</protein>
<feature type="transmembrane region" description="Helical" evidence="1">
    <location>
        <begin position="76"/>
        <end position="97"/>
    </location>
</feature>
<keyword evidence="1" id="KW-0812">Transmembrane</keyword>
<comment type="caution">
    <text evidence="2">The sequence shown here is derived from an EMBL/GenBank/DDBJ whole genome shotgun (WGS) entry which is preliminary data.</text>
</comment>
<dbReference type="AlphaFoldDB" id="A0A3L7AWP4"/>
<name>A0A3L7AWP4_9MICO</name>
<dbReference type="RefSeq" id="WP_121687571.1">
    <property type="nucleotide sequence ID" value="NZ_RCUY01000002.1"/>
</dbReference>
<proteinExistence type="predicted"/>
<dbReference type="Proteomes" id="UP000269438">
    <property type="component" value="Unassembled WGS sequence"/>
</dbReference>
<keyword evidence="1" id="KW-1133">Transmembrane helix</keyword>
<reference evidence="2 3" key="1">
    <citation type="submission" date="2018-10" db="EMBL/GenBank/DDBJ databases">
        <authorList>
            <person name="Li J."/>
        </authorList>
    </citation>
    <scope>NUCLEOTIDE SEQUENCE [LARGE SCALE GENOMIC DNA]</scope>
    <source>
        <strain evidence="2 3">JCM 11654</strain>
    </source>
</reference>
<evidence type="ECO:0000313" key="3">
    <source>
        <dbReference type="Proteomes" id="UP000269438"/>
    </source>
</evidence>
<keyword evidence="1" id="KW-0472">Membrane</keyword>
<dbReference type="EMBL" id="RCUY01000002">
    <property type="protein sequence ID" value="RLP83950.1"/>
    <property type="molecule type" value="Genomic_DNA"/>
</dbReference>
<organism evidence="2 3">
    <name type="scientific">Mycetocola lacteus</name>
    <dbReference type="NCBI Taxonomy" id="76637"/>
    <lineage>
        <taxon>Bacteria</taxon>
        <taxon>Bacillati</taxon>
        <taxon>Actinomycetota</taxon>
        <taxon>Actinomycetes</taxon>
        <taxon>Micrococcales</taxon>
        <taxon>Microbacteriaceae</taxon>
        <taxon>Mycetocola</taxon>
    </lineage>
</organism>
<evidence type="ECO:0000313" key="2">
    <source>
        <dbReference type="EMBL" id="RLP83950.1"/>
    </source>
</evidence>
<feature type="transmembrane region" description="Helical" evidence="1">
    <location>
        <begin position="42"/>
        <end position="69"/>
    </location>
</feature>